<protein>
    <recommendedName>
        <fullName evidence="5">Tape measure protein</fullName>
    </recommendedName>
</protein>
<keyword evidence="1" id="KW-0175">Coiled coil</keyword>
<sequence length="1460" mass="151238">MADLIGTASIRVDMPTAGAALSVRQFATRVDSQLRGVQRRVAATARELSRLRGTTVAIAVNDQTAAGVASVRAAVTDLRRLGPVRIPVQINDGTRRGALTVQTTVARLQRLGPIRVAADVDVDPAAAANAASALRGLQAAASSTSRSLGTLATRATTATAALVALGAAARTLRGDMDDLDGTIRRTGDGMTGLRGRLGTLSTSASGTGSAMDGLRKAAIALGPALIPIAAQAVPIAVSLTAATVAIGVFAAAAGGQVSAMSEAADAEKKYKDAVAEHGARSEEAAKAQAAYMRQLQKMPPATRQASAALSVFKDEYRQWSDALAGDTMPVATKAFATFGALFPKLTPVVRGTSVQLDRFFTIAAGAIQSPGFNAFMQRFADFSAGVLQRANDGLIRFTRTLNTGKVSGGASEFMEYVRANGPLVRETLSNLAQALTNILQAAANVGPGLLTVVNALAGLVAALPPGVITTMLQLALALKAVALAAATMTAVSAAATAFGLATGRMTTAAAGATGVLPRLAAAFGTLSRAAKVAVAGTGIGLLVIAISELSQIGRKAPPDVDKMTTSLGRLAQTGKLSGEAARVFGQDFNELGDALRTLARPSNLDKFQQSLTSLIGMDSTPVKDAKDAFNGLDEGLANLVKGGKADIAAEALKVSIANLKKQGFTAGEVRAQLDEYKASLADQALEQQLAAQAMGLFGQQAQQTSAKLAEQKQSADGLRQAIQALNDVNRAGLGGMIGFEAAIDAASKAARDNAGVLSMQGGQLSLNTDKQRAAAQALQDLASKTDEAAGAARESGQSWSTVNGIYERGRQQLVASAVQMGLTRAEAERLAATILKTPNKTALLKADITDWKSKIGEAEKQLKTAKGDKKAKLTADIADWKAKVAQAELQLKGAKADKRAKLTADVADWRAKIAGAEQQLLKAKGSKKATLTANIKDWQQKIAAALRQINSLPPSRSTKLTTTRHYINITENRVINTGKGGRGPNAATGGLYTGRDFKYRGRRGYATGGLVDGPGTETSDSVFAPWLSKNEFVVNAKQTAQHLPLLKAINSGQLGMGGGMAGAGTAVGAGLASGMETAARSVKDAARVMAAAVVSGIREELQISSPSKKTRALAKDVGAGFISGLTGSRAKIQSVAKDLSNDIKTAFSGRKESNLLRMVNRETKELLELAGKRDAISKKIADANKFAIDTASQARAGGSLASIVQQDAYSPKYVKGQMQASLNQIKAFTANVQKLQKKGLNKDLLKQILEMGPEQGAAFAASLANADSATIKQYNSLNSQINKESGKLGKVGADMLYDSGKKAGQGFLTGLKAQQKDIEKLMLSIAQAMQKSIKKALGIKSPSRVMEAVGRMTGLGLPVGITRTLPAVRSAMRRVAHAVASGAPAAIPAGISGIAARTAAVGTMRTAGAPRTPGTAPNVTVVVQNNGVLGSQRQVEDWLARSLDNLARTNRLPRGLRSAP</sequence>
<evidence type="ECO:0000256" key="1">
    <source>
        <dbReference type="SAM" id="Coils"/>
    </source>
</evidence>
<evidence type="ECO:0000313" key="4">
    <source>
        <dbReference type="Proteomes" id="UP001183586"/>
    </source>
</evidence>
<feature type="transmembrane region" description="Helical" evidence="2">
    <location>
        <begin position="448"/>
        <end position="468"/>
    </location>
</feature>
<proteinExistence type="predicted"/>
<organism evidence="3 4">
    <name type="scientific">Streptomyces dubilierae</name>
    <dbReference type="NCBI Taxonomy" id="3075533"/>
    <lineage>
        <taxon>Bacteria</taxon>
        <taxon>Bacillati</taxon>
        <taxon>Actinomycetota</taxon>
        <taxon>Actinomycetes</taxon>
        <taxon>Kitasatosporales</taxon>
        <taxon>Streptomycetaceae</taxon>
        <taxon>Streptomyces</taxon>
    </lineage>
</organism>
<keyword evidence="2" id="KW-1133">Transmembrane helix</keyword>
<reference evidence="4" key="1">
    <citation type="submission" date="2023-07" db="EMBL/GenBank/DDBJ databases">
        <title>30 novel species of actinomycetes from the DSMZ collection.</title>
        <authorList>
            <person name="Nouioui I."/>
        </authorList>
    </citation>
    <scope>NUCLEOTIDE SEQUENCE [LARGE SCALE GENOMIC DNA]</scope>
    <source>
        <strain evidence="4">DSM 41921</strain>
    </source>
</reference>
<keyword evidence="4" id="KW-1185">Reference proteome</keyword>
<evidence type="ECO:0008006" key="5">
    <source>
        <dbReference type="Google" id="ProtNLM"/>
    </source>
</evidence>
<feature type="transmembrane region" description="Helical" evidence="2">
    <location>
        <begin position="480"/>
        <end position="501"/>
    </location>
</feature>
<gene>
    <name evidence="3" type="ORF">RM641_10265</name>
</gene>
<comment type="caution">
    <text evidence="3">The sequence shown here is derived from an EMBL/GenBank/DDBJ whole genome shotgun (WGS) entry which is preliminary data.</text>
</comment>
<dbReference type="RefSeq" id="WP_311680748.1">
    <property type="nucleotide sequence ID" value="NZ_JAVREU010000003.1"/>
</dbReference>
<feature type="coiled-coil region" evidence="1">
    <location>
        <begin position="848"/>
        <end position="948"/>
    </location>
</feature>
<dbReference type="Proteomes" id="UP001183586">
    <property type="component" value="Unassembled WGS sequence"/>
</dbReference>
<dbReference type="EMBL" id="JAVREU010000003">
    <property type="protein sequence ID" value="MDT0387809.1"/>
    <property type="molecule type" value="Genomic_DNA"/>
</dbReference>
<accession>A0ABU2P9V1</accession>
<name>A0ABU2P9V1_9ACTN</name>
<feature type="coiled-coil region" evidence="1">
    <location>
        <begin position="701"/>
        <end position="728"/>
    </location>
</feature>
<evidence type="ECO:0000313" key="3">
    <source>
        <dbReference type="EMBL" id="MDT0387809.1"/>
    </source>
</evidence>
<keyword evidence="2" id="KW-0472">Membrane</keyword>
<keyword evidence="2" id="KW-0812">Transmembrane</keyword>
<dbReference type="Gene3D" id="1.10.287.1490">
    <property type="match status" value="1"/>
</dbReference>
<evidence type="ECO:0000256" key="2">
    <source>
        <dbReference type="SAM" id="Phobius"/>
    </source>
</evidence>